<dbReference type="OrthoDB" id="583768at2"/>
<keyword evidence="3" id="KW-1185">Reference proteome</keyword>
<name>A0A223S6I0_9ACTN</name>
<dbReference type="EMBL" id="CP022753">
    <property type="protein sequence ID" value="ASU83734.1"/>
    <property type="molecule type" value="Genomic_DNA"/>
</dbReference>
<dbReference type="KEGG" id="ngv:CDO52_13920"/>
<sequence length="91" mass="9759">MRAAGTHEVSTADEVSTLCAGEACLQRSLATVLLCRMGGSQPTWCVGVRTEPFQAHAWVEAEGAPVGEPMPADYYRPLIRVPEPCRAGRST</sequence>
<organism evidence="2 3">
    <name type="scientific">Nocardiopsis gilva YIM 90087</name>
    <dbReference type="NCBI Taxonomy" id="1235441"/>
    <lineage>
        <taxon>Bacteria</taxon>
        <taxon>Bacillati</taxon>
        <taxon>Actinomycetota</taxon>
        <taxon>Actinomycetes</taxon>
        <taxon>Streptosporangiales</taxon>
        <taxon>Nocardiopsidaceae</taxon>
        <taxon>Nocardiopsis</taxon>
    </lineage>
</organism>
<accession>A0A223S6I0</accession>
<gene>
    <name evidence="2" type="ORF">CDO52_13920</name>
</gene>
<dbReference type="InterPro" id="IPR032708">
    <property type="entry name" value="McjB_C"/>
</dbReference>
<feature type="domain" description="Microcin J25-processing protein McjB C-terminal" evidence="1">
    <location>
        <begin position="13"/>
        <end position="79"/>
    </location>
</feature>
<dbReference type="NCBIfam" id="NF033537">
    <property type="entry name" value="lasso_biosyn_B2"/>
    <property type="match status" value="1"/>
</dbReference>
<dbReference type="RefSeq" id="WP_017616614.1">
    <property type="nucleotide sequence ID" value="NZ_CP022753.1"/>
</dbReference>
<evidence type="ECO:0000313" key="3">
    <source>
        <dbReference type="Proteomes" id="UP000215005"/>
    </source>
</evidence>
<protein>
    <recommendedName>
        <fullName evidence="1">Microcin J25-processing protein McjB C-terminal domain-containing protein</fullName>
    </recommendedName>
</protein>
<evidence type="ECO:0000259" key="1">
    <source>
        <dbReference type="Pfam" id="PF13471"/>
    </source>
</evidence>
<evidence type="ECO:0000313" key="2">
    <source>
        <dbReference type="EMBL" id="ASU83734.1"/>
    </source>
</evidence>
<dbReference type="Proteomes" id="UP000215005">
    <property type="component" value="Chromosome"/>
</dbReference>
<proteinExistence type="predicted"/>
<dbReference type="InterPro" id="IPR053521">
    <property type="entry name" value="McjB-like"/>
</dbReference>
<dbReference type="AlphaFoldDB" id="A0A223S6I0"/>
<reference evidence="2 3" key="1">
    <citation type="submission" date="2017-08" db="EMBL/GenBank/DDBJ databases">
        <title>The complete genome sequence of Nocardiopsis gilva YIM 90087.</title>
        <authorList>
            <person name="Yin M."/>
            <person name="Tang S."/>
        </authorList>
    </citation>
    <scope>NUCLEOTIDE SEQUENCE [LARGE SCALE GENOMIC DNA]</scope>
    <source>
        <strain evidence="2 3">YIM 90087</strain>
    </source>
</reference>
<dbReference type="Pfam" id="PF13471">
    <property type="entry name" value="Transglut_core3"/>
    <property type="match status" value="1"/>
</dbReference>